<gene>
    <name evidence="1" type="ORF">BVH74_14790</name>
</gene>
<reference evidence="1 2" key="1">
    <citation type="submission" date="2017-03" db="EMBL/GenBank/DDBJ databases">
        <title>Complete genome sequence of the novel DNRA strain Pseudomonas sp. S-6-2 isolated from Chinese polluted river sediment. Journal of Biotechnology.</title>
        <authorList>
            <person name="Li J."/>
            <person name="Xiang F."/>
            <person name="Wang L."/>
            <person name="Xi L."/>
            <person name="Liu J."/>
        </authorList>
    </citation>
    <scope>NUCLEOTIDE SEQUENCE [LARGE SCALE GENOMIC DNA]</scope>
    <source>
        <strain evidence="1 2">S-6-2</strain>
    </source>
</reference>
<organism evidence="1 2">
    <name type="scientific">Halopseudomonas phragmitis</name>
    <dbReference type="NCBI Taxonomy" id="1931241"/>
    <lineage>
        <taxon>Bacteria</taxon>
        <taxon>Pseudomonadati</taxon>
        <taxon>Pseudomonadota</taxon>
        <taxon>Gammaproteobacteria</taxon>
        <taxon>Pseudomonadales</taxon>
        <taxon>Pseudomonadaceae</taxon>
        <taxon>Halopseudomonas</taxon>
    </lineage>
</organism>
<dbReference type="KEGG" id="ppha:BVH74_14790"/>
<evidence type="ECO:0000313" key="1">
    <source>
        <dbReference type="EMBL" id="AQZ95939.1"/>
    </source>
</evidence>
<protein>
    <submittedName>
        <fullName evidence="1">Uncharacterized protein</fullName>
    </submittedName>
</protein>
<evidence type="ECO:0000313" key="2">
    <source>
        <dbReference type="Proteomes" id="UP000243488"/>
    </source>
</evidence>
<dbReference type="Proteomes" id="UP000243488">
    <property type="component" value="Chromosome"/>
</dbReference>
<dbReference type="InterPro" id="IPR014710">
    <property type="entry name" value="RmlC-like_jellyroll"/>
</dbReference>
<name>A0A1V0B7N6_9GAMM</name>
<dbReference type="STRING" id="1931241.BVH74_14790"/>
<proteinExistence type="predicted"/>
<dbReference type="AlphaFoldDB" id="A0A1V0B7N6"/>
<keyword evidence="2" id="KW-1185">Reference proteome</keyword>
<sequence length="177" mass="18861">MTVLVLYAHDQLACPQKLLTHDEDILAALAEQGIGLQRLAPVELAEQGDWLAAGQQMLREQLPGSDYSAGELRSYEGLPAYAEATSQSIEPACQHARPLGWLLLSGAGTLFLQRGTQILAVCCEAGSLLELPADTPLSFVPRVGQGCLLLCLASTPDDLRGQPLTADPFVGLEPLDL</sequence>
<accession>A0A1V0B7N6</accession>
<dbReference type="RefSeq" id="WP_080050832.1">
    <property type="nucleotide sequence ID" value="NZ_CP020100.1"/>
</dbReference>
<dbReference type="EMBL" id="CP020100">
    <property type="protein sequence ID" value="AQZ95939.1"/>
    <property type="molecule type" value="Genomic_DNA"/>
</dbReference>
<dbReference type="Gene3D" id="2.60.120.10">
    <property type="entry name" value="Jelly Rolls"/>
    <property type="match status" value="1"/>
</dbReference>